<feature type="region of interest" description="Disordered" evidence="1">
    <location>
        <begin position="1097"/>
        <end position="1153"/>
    </location>
</feature>
<name>A0ABY7EQ32_MYAAR</name>
<organism evidence="2 3">
    <name type="scientific">Mya arenaria</name>
    <name type="common">Soft-shell clam</name>
    <dbReference type="NCBI Taxonomy" id="6604"/>
    <lineage>
        <taxon>Eukaryota</taxon>
        <taxon>Metazoa</taxon>
        <taxon>Spiralia</taxon>
        <taxon>Lophotrochozoa</taxon>
        <taxon>Mollusca</taxon>
        <taxon>Bivalvia</taxon>
        <taxon>Autobranchia</taxon>
        <taxon>Heteroconchia</taxon>
        <taxon>Euheterodonta</taxon>
        <taxon>Imparidentia</taxon>
        <taxon>Neoheterodontei</taxon>
        <taxon>Myida</taxon>
        <taxon>Myoidea</taxon>
        <taxon>Myidae</taxon>
        <taxon>Mya</taxon>
    </lineage>
</organism>
<evidence type="ECO:0000313" key="2">
    <source>
        <dbReference type="EMBL" id="WAR10836.1"/>
    </source>
</evidence>
<dbReference type="Proteomes" id="UP001164746">
    <property type="component" value="Chromosome 7"/>
</dbReference>
<gene>
    <name evidence="2" type="ORF">MAR_035912</name>
</gene>
<protein>
    <submittedName>
        <fullName evidence="2">Uncharacterized protein</fullName>
    </submittedName>
</protein>
<evidence type="ECO:0000313" key="3">
    <source>
        <dbReference type="Proteomes" id="UP001164746"/>
    </source>
</evidence>
<feature type="compositionally biased region" description="Polar residues" evidence="1">
    <location>
        <begin position="1113"/>
        <end position="1123"/>
    </location>
</feature>
<evidence type="ECO:0000256" key="1">
    <source>
        <dbReference type="SAM" id="MobiDB-lite"/>
    </source>
</evidence>
<proteinExistence type="predicted"/>
<dbReference type="SUPFAM" id="SSF49899">
    <property type="entry name" value="Concanavalin A-like lectins/glucanases"/>
    <property type="match status" value="4"/>
</dbReference>
<sequence length="1195" mass="134481">MDMLPPFRAPISSSQSRDDFVICQSNNGTGSRALLTVDELQFWAKELSISAIKEMGPIYSLHISMDQIQDGQLIMRNIEPKTRGRLRQVPGKIGMAANIAGLGEYIDFGNFTDSCIGNVTKCSFGFTVAFWINFKDLYDNMYVMASGVSGFSIFIYSKRLYANVQDGDRQWQTSVSNIQTGSWYFIEVTWEPISGLQIYMDRKLMASQKESSHEEVTSSNRNYDNLYLGRANTVMYSERYLSATVDDVHVFNADRQRLLNIDYILRVKPEEQFYGFELINNGLIENRNSLVPIQTRGNVTLVPGQVGRALLLAGDGQSVEFDHGDGCLGNMDFCRHGAMIAIWINFEKLEDRMVYLSSAINGFEITFTNKKLRATVQTSTRMWEVMTPSIHAFTWYFLELSLDPEAGLKMNFTTVSQLGFDEFLLAASNTDRTGSKAGAAIFDEMDFWEASRDYLTAFGYIQRGKPMSYKIHMDEIVDNGRRLAHESLIINLSGFPLLVPGVKNSGLQLDGNSQYVDVGKHGDKCLGNLDQCPFGISIFFWLKVAEYYDNMYILSTGQDGIQIFCDQGYIYVILNNKQNSWRIGVEEVTKDQWHFFELTWHPEHGMDLFIDGNMTHADSRAIRELTWTDDSNFYIGRPNPFDVAGRGFRYARVSLDELEVWYAWRGYLVAWGHVLRGHVGYESFSMETASDDVIFHPRYRVTLERGASLVAGAVGNAVSLRGTGEYVDLGNHMDECFANIDLCQHGLTISLMLKPESLKANQYFLAGPTYSLYLENGHLKAEFYSSGKVWNVTSQAFNFKNWNDVVLSWDKEDGLEMYLDDKLAGRNKRPGDMRLSDARQTGSLYLGRSAETGVQGTAEMMADEVQFWYANLDNLRLRRLYQGAIHTTIPLDKMPPNGVLSLPGRRVEMKGGASLVKGQKSQAIRLAGKPQYVTLGEDLVCGGDLTSCRHGFNVRLSVRPGRLADNMYFLDSYPLTVFYSDGRLYATVRAGRNTWTAGYPGFKSDTWQTVDISWHPEIVVSVAQWLARSAVNRKVGGSSPPRDGLTLLIDGKEPGAHKTHPTEIEPVYADVTLETIDVWNVRRDVLLSNNTLHFGLPGISSGSAQPGRPTLRPTEQGTAQPPSSDDARTRDNSVRPPYTFRQNSNVTKEPKLTTGAGGVVIPCSHRCETLRRPCRSSPIWTRRGISIKFHHFSNL</sequence>
<dbReference type="Gene3D" id="2.60.120.200">
    <property type="match status" value="4"/>
</dbReference>
<dbReference type="InterPro" id="IPR013320">
    <property type="entry name" value="ConA-like_dom_sf"/>
</dbReference>
<keyword evidence="3" id="KW-1185">Reference proteome</keyword>
<reference evidence="2" key="1">
    <citation type="submission" date="2022-11" db="EMBL/GenBank/DDBJ databases">
        <title>Centuries of genome instability and evolution in soft-shell clam transmissible cancer (bioRxiv).</title>
        <authorList>
            <person name="Hart S.F.M."/>
            <person name="Yonemitsu M.A."/>
            <person name="Giersch R.M."/>
            <person name="Beal B.F."/>
            <person name="Arriagada G."/>
            <person name="Davis B.W."/>
            <person name="Ostrander E.A."/>
            <person name="Goff S.P."/>
            <person name="Metzger M.J."/>
        </authorList>
    </citation>
    <scope>NUCLEOTIDE SEQUENCE</scope>
    <source>
        <strain evidence="2">MELC-2E11</strain>
        <tissue evidence="2">Siphon/mantle</tissue>
    </source>
</reference>
<dbReference type="EMBL" id="CP111018">
    <property type="protein sequence ID" value="WAR10836.1"/>
    <property type="molecule type" value="Genomic_DNA"/>
</dbReference>
<dbReference type="Pfam" id="PF13385">
    <property type="entry name" value="Laminin_G_3"/>
    <property type="match status" value="3"/>
</dbReference>
<accession>A0ABY7EQ32</accession>